<protein>
    <submittedName>
        <fullName evidence="1">Uncharacterized protein</fullName>
    </submittedName>
</protein>
<accession>A0A5C3NPQ1</accession>
<reference evidence="1 2" key="1">
    <citation type="journal article" date="2019" name="Nat. Ecol. Evol.">
        <title>Megaphylogeny resolves global patterns of mushroom evolution.</title>
        <authorList>
            <person name="Varga T."/>
            <person name="Krizsan K."/>
            <person name="Foldi C."/>
            <person name="Dima B."/>
            <person name="Sanchez-Garcia M."/>
            <person name="Sanchez-Ramirez S."/>
            <person name="Szollosi G.J."/>
            <person name="Szarkandi J.G."/>
            <person name="Papp V."/>
            <person name="Albert L."/>
            <person name="Andreopoulos W."/>
            <person name="Angelini C."/>
            <person name="Antonin V."/>
            <person name="Barry K.W."/>
            <person name="Bougher N.L."/>
            <person name="Buchanan P."/>
            <person name="Buyck B."/>
            <person name="Bense V."/>
            <person name="Catcheside P."/>
            <person name="Chovatia M."/>
            <person name="Cooper J."/>
            <person name="Damon W."/>
            <person name="Desjardin D."/>
            <person name="Finy P."/>
            <person name="Geml J."/>
            <person name="Haridas S."/>
            <person name="Hughes K."/>
            <person name="Justo A."/>
            <person name="Karasinski D."/>
            <person name="Kautmanova I."/>
            <person name="Kiss B."/>
            <person name="Kocsube S."/>
            <person name="Kotiranta H."/>
            <person name="LaButti K.M."/>
            <person name="Lechner B.E."/>
            <person name="Liimatainen K."/>
            <person name="Lipzen A."/>
            <person name="Lukacs Z."/>
            <person name="Mihaltcheva S."/>
            <person name="Morgado L.N."/>
            <person name="Niskanen T."/>
            <person name="Noordeloos M.E."/>
            <person name="Ohm R.A."/>
            <person name="Ortiz-Santana B."/>
            <person name="Ovrebo C."/>
            <person name="Racz N."/>
            <person name="Riley R."/>
            <person name="Savchenko A."/>
            <person name="Shiryaev A."/>
            <person name="Soop K."/>
            <person name="Spirin V."/>
            <person name="Szebenyi C."/>
            <person name="Tomsovsky M."/>
            <person name="Tulloss R.E."/>
            <person name="Uehling J."/>
            <person name="Grigoriev I.V."/>
            <person name="Vagvolgyi C."/>
            <person name="Papp T."/>
            <person name="Martin F.M."/>
            <person name="Miettinen O."/>
            <person name="Hibbett D.S."/>
            <person name="Nagy L.G."/>
        </authorList>
    </citation>
    <scope>NUCLEOTIDE SEQUENCE [LARGE SCALE GENOMIC DNA]</scope>
    <source>
        <strain evidence="1 2">HHB13444</strain>
    </source>
</reference>
<dbReference type="EMBL" id="ML212100">
    <property type="protein sequence ID" value="TFK79265.1"/>
    <property type="molecule type" value="Genomic_DNA"/>
</dbReference>
<evidence type="ECO:0000313" key="2">
    <source>
        <dbReference type="Proteomes" id="UP000308197"/>
    </source>
</evidence>
<dbReference type="Proteomes" id="UP000308197">
    <property type="component" value="Unassembled WGS sequence"/>
</dbReference>
<evidence type="ECO:0000313" key="1">
    <source>
        <dbReference type="EMBL" id="TFK79265.1"/>
    </source>
</evidence>
<name>A0A5C3NPQ1_9APHY</name>
<dbReference type="InParanoid" id="A0A5C3NPQ1"/>
<keyword evidence="2" id="KW-1185">Reference proteome</keyword>
<gene>
    <name evidence="1" type="ORF">K466DRAFT_606281</name>
</gene>
<sequence>MAVTSSRSALSAMTTTCRMLNRHHAGAKYLVMDGVALRGRQLRSFLLFILAQEETRKNPITTSHPSEAWQST</sequence>
<proteinExistence type="predicted"/>
<organism evidence="1 2">
    <name type="scientific">Polyporus arcularius HHB13444</name>
    <dbReference type="NCBI Taxonomy" id="1314778"/>
    <lineage>
        <taxon>Eukaryota</taxon>
        <taxon>Fungi</taxon>
        <taxon>Dikarya</taxon>
        <taxon>Basidiomycota</taxon>
        <taxon>Agaricomycotina</taxon>
        <taxon>Agaricomycetes</taxon>
        <taxon>Polyporales</taxon>
        <taxon>Polyporaceae</taxon>
        <taxon>Polyporus</taxon>
    </lineage>
</organism>
<dbReference type="AlphaFoldDB" id="A0A5C3NPQ1"/>